<sequence>MTGLHPTDERAVTILRLLRHPTMSASEQLDSLLPLVQLPGIQKVLRSNLKTTFEDARADNIDLSRPPADFHDWLLKPLGRIGDEQNAAKPNTYNARATSLSRLYERFRELGVVPANPLDGLPRHARESATDPLPSRAELQLVHAQTSDAHARAALLLIDDLAFTMTDLLTLQWQHVNLSRETLLRRTECRIPSRSLSALHELARLDAAPLNPDALTQRVFPFDERTLRARLWTAFQNAGVRWSTPSQLRMAALRDHGMAIAATPYQAAHQFGFTSPRAYQQALELARQLGVREPESES</sequence>
<protein>
    <submittedName>
        <fullName evidence="1">Uncharacterized protein</fullName>
    </submittedName>
</protein>
<dbReference type="RefSeq" id="WP_162485699.1">
    <property type="nucleotide sequence ID" value="NC_012529.1"/>
</dbReference>
<dbReference type="KEGG" id="ddr:Deide_2p01100"/>
<dbReference type="InterPro" id="IPR011010">
    <property type="entry name" value="DNA_brk_join_enz"/>
</dbReference>
<dbReference type="GO" id="GO:0003677">
    <property type="term" value="F:DNA binding"/>
    <property type="evidence" value="ECO:0007669"/>
    <property type="project" value="InterPro"/>
</dbReference>
<dbReference type="SUPFAM" id="SSF56349">
    <property type="entry name" value="DNA breaking-rejoining enzymes"/>
    <property type="match status" value="1"/>
</dbReference>
<dbReference type="Proteomes" id="UP000002208">
    <property type="component" value="Plasmid 2"/>
</dbReference>
<dbReference type="EMBL" id="CP001116">
    <property type="protein sequence ID" value="ACO47776.2"/>
    <property type="molecule type" value="Genomic_DNA"/>
</dbReference>
<geneLocation type="plasmid" evidence="2">
    <name>pDeide2</name>
</geneLocation>
<keyword evidence="1" id="KW-0614">Plasmid</keyword>
<keyword evidence="2" id="KW-1185">Reference proteome</keyword>
<organism evidence="1 2">
    <name type="scientific">Deinococcus deserti (strain DSM 17065 / CIP 109153 / LMG 22923 / VCD115)</name>
    <dbReference type="NCBI Taxonomy" id="546414"/>
    <lineage>
        <taxon>Bacteria</taxon>
        <taxon>Thermotogati</taxon>
        <taxon>Deinococcota</taxon>
        <taxon>Deinococci</taxon>
        <taxon>Deinococcales</taxon>
        <taxon>Deinococcaceae</taxon>
        <taxon>Deinococcus</taxon>
    </lineage>
</organism>
<accession>C1D2Y7</accession>
<gene>
    <name evidence="1" type="ordered locus">Deide_2p01100</name>
</gene>
<name>C1D2Y7_DEIDV</name>
<dbReference type="AlphaFoldDB" id="C1D2Y7"/>
<evidence type="ECO:0000313" key="2">
    <source>
        <dbReference type="Proteomes" id="UP000002208"/>
    </source>
</evidence>
<reference evidence="1 2" key="1">
    <citation type="journal article" date="2009" name="PLoS Genet.">
        <title>Alliance of proteomics and genomics to unravel the specificities of Sahara bacterium Deinococcus deserti.</title>
        <authorList>
            <person name="de Groot A."/>
            <person name="Dulermo R."/>
            <person name="Ortet P."/>
            <person name="Blanchard L."/>
            <person name="Guerin P."/>
            <person name="Fernandez B."/>
            <person name="Vacherie B."/>
            <person name="Dossat C."/>
            <person name="Jolivet E."/>
            <person name="Siguier P."/>
            <person name="Chandler M."/>
            <person name="Barakat M."/>
            <person name="Dedieu A."/>
            <person name="Barbe V."/>
            <person name="Heulin T."/>
            <person name="Sommer S."/>
            <person name="Achouak W."/>
            <person name="Armengaud J."/>
        </authorList>
    </citation>
    <scope>NUCLEOTIDE SEQUENCE [LARGE SCALE GENOMIC DNA]</scope>
    <source>
        <strain evidence="2">DSM 17065 / CIP 109153 / LMG 22923 / VCD115</strain>
        <plasmid evidence="2">pDeide2</plasmid>
    </source>
</reference>
<dbReference type="HOGENOM" id="CLU_972256_0_0_0"/>
<evidence type="ECO:0000313" key="1">
    <source>
        <dbReference type="EMBL" id="ACO47776.2"/>
    </source>
</evidence>
<proteinExistence type="predicted"/>